<evidence type="ECO:0000259" key="3">
    <source>
        <dbReference type="SMART" id="SM01042"/>
    </source>
</evidence>
<dbReference type="GO" id="GO:0006998">
    <property type="term" value="P:nuclear envelope organization"/>
    <property type="evidence" value="ECO:0007669"/>
    <property type="project" value="InterPro"/>
</dbReference>
<dbReference type="AlphaFoldDB" id="A0A8K0X1G9"/>
<sequence>MDRRTYEGPMDWEYQDKGPLDASSPFAQVGRGQGSQNAFASPSKFGSRPNLFANTPSKPLPPLPQKSLFSPRIQQSNTAPPFRNPAFTTPRKPFEETVFSEAESSPALTEQSDVPNDTPDFDRFSDLNMGTITPHKIDKNMRYAKTALSSKKHLSGRGEIFRPPRDYPALRKRKRFNGDRDVGSLKYHSSRDDSYSDDDESDTQIPESRSRRSKRKAAQKNGMLASTFDLINRHPNLPDNLKKWVSFLVNVSVVSALGYWAWAIVSTVRGDIMTANSAARRELVARAAACQTQYDVNNCQGNDRPALQTMCDEWDECRYLDPESIMVVRNTAKEVAGVFNTFATTMEMRSYFMLFGILFLCFGLNHWAGASSSSNHPKVSTPVPPTPAHGHPQPSGFPGPSTQAYMYVPIETPSRRKQIDVDTDATDTDGAPSPVRKTIMPPPQTPSRRFHSEKEGRRSPVKVGRSPYKDY</sequence>
<feature type="compositionally biased region" description="Basic and acidic residues" evidence="1">
    <location>
        <begin position="176"/>
        <end position="194"/>
    </location>
</feature>
<keyword evidence="5" id="KW-1185">Reference proteome</keyword>
<evidence type="ECO:0000256" key="1">
    <source>
        <dbReference type="SAM" id="MobiDB-lite"/>
    </source>
</evidence>
<evidence type="ECO:0000313" key="4">
    <source>
        <dbReference type="EMBL" id="KAH7358698.1"/>
    </source>
</evidence>
<feature type="region of interest" description="Disordered" evidence="1">
    <location>
        <begin position="148"/>
        <end position="220"/>
    </location>
</feature>
<reference evidence="4" key="1">
    <citation type="journal article" date="2021" name="Nat. Commun.">
        <title>Genetic determinants of endophytism in the Arabidopsis root mycobiome.</title>
        <authorList>
            <person name="Mesny F."/>
            <person name="Miyauchi S."/>
            <person name="Thiergart T."/>
            <person name="Pickel B."/>
            <person name="Atanasova L."/>
            <person name="Karlsson M."/>
            <person name="Huettel B."/>
            <person name="Barry K.W."/>
            <person name="Haridas S."/>
            <person name="Chen C."/>
            <person name="Bauer D."/>
            <person name="Andreopoulos W."/>
            <person name="Pangilinan J."/>
            <person name="LaButti K."/>
            <person name="Riley R."/>
            <person name="Lipzen A."/>
            <person name="Clum A."/>
            <person name="Drula E."/>
            <person name="Henrissat B."/>
            <person name="Kohler A."/>
            <person name="Grigoriev I.V."/>
            <person name="Martin F.M."/>
            <person name="Hacquard S."/>
        </authorList>
    </citation>
    <scope>NUCLEOTIDE SEQUENCE</scope>
    <source>
        <strain evidence="4">MPI-CAGE-AT-0016</strain>
    </source>
</reference>
<dbReference type="Pfam" id="PF10104">
    <property type="entry name" value="Brr6_like_C_C"/>
    <property type="match status" value="1"/>
</dbReference>
<dbReference type="PANTHER" id="PTHR28136">
    <property type="entry name" value="NUCLEUS EXPORT PROTEIN BRR6"/>
    <property type="match status" value="1"/>
</dbReference>
<name>A0A8K0X1G9_9PEZI</name>
<dbReference type="EMBL" id="JAGPXD010000004">
    <property type="protein sequence ID" value="KAH7358698.1"/>
    <property type="molecule type" value="Genomic_DNA"/>
</dbReference>
<protein>
    <submittedName>
        <fullName evidence="4">Di-sulfide bridge nucleocytoplasmic transport domain-containing protein</fullName>
    </submittedName>
</protein>
<dbReference type="SMART" id="SM01042">
    <property type="entry name" value="Brr6_like_C_C"/>
    <property type="match status" value="1"/>
</dbReference>
<dbReference type="OrthoDB" id="5961at2759"/>
<feature type="domain" description="Brl1/Brr6" evidence="3">
    <location>
        <begin position="241"/>
        <end position="365"/>
    </location>
</feature>
<dbReference type="Proteomes" id="UP000813385">
    <property type="component" value="Unassembled WGS sequence"/>
</dbReference>
<dbReference type="InterPro" id="IPR018767">
    <property type="entry name" value="Brl1/Brr6_dom"/>
</dbReference>
<dbReference type="GO" id="GO:0031965">
    <property type="term" value="C:nuclear membrane"/>
    <property type="evidence" value="ECO:0007669"/>
    <property type="project" value="InterPro"/>
</dbReference>
<keyword evidence="2" id="KW-1133">Transmembrane helix</keyword>
<feature type="transmembrane region" description="Helical" evidence="2">
    <location>
        <begin position="351"/>
        <end position="368"/>
    </location>
</feature>
<evidence type="ECO:0000313" key="5">
    <source>
        <dbReference type="Proteomes" id="UP000813385"/>
    </source>
</evidence>
<keyword evidence="2" id="KW-0812">Transmembrane</keyword>
<feature type="region of interest" description="Disordered" evidence="1">
    <location>
        <begin position="373"/>
        <end position="471"/>
    </location>
</feature>
<feature type="compositionally biased region" description="Polar residues" evidence="1">
    <location>
        <begin position="102"/>
        <end position="115"/>
    </location>
</feature>
<dbReference type="InterPro" id="IPR040202">
    <property type="entry name" value="Brl1/Brr6"/>
</dbReference>
<accession>A0A8K0X1G9</accession>
<feature type="region of interest" description="Disordered" evidence="1">
    <location>
        <begin position="1"/>
        <end position="127"/>
    </location>
</feature>
<comment type="caution">
    <text evidence="4">The sequence shown here is derived from an EMBL/GenBank/DDBJ whole genome shotgun (WGS) entry which is preliminary data.</text>
</comment>
<organism evidence="4 5">
    <name type="scientific">Plectosphaerella cucumerina</name>
    <dbReference type="NCBI Taxonomy" id="40658"/>
    <lineage>
        <taxon>Eukaryota</taxon>
        <taxon>Fungi</taxon>
        <taxon>Dikarya</taxon>
        <taxon>Ascomycota</taxon>
        <taxon>Pezizomycotina</taxon>
        <taxon>Sordariomycetes</taxon>
        <taxon>Hypocreomycetidae</taxon>
        <taxon>Glomerellales</taxon>
        <taxon>Plectosphaerellaceae</taxon>
        <taxon>Plectosphaerella</taxon>
    </lineage>
</organism>
<keyword evidence="2" id="KW-0472">Membrane</keyword>
<gene>
    <name evidence="4" type="ORF">B0T11DRAFT_340946</name>
</gene>
<feature type="compositionally biased region" description="Basic and acidic residues" evidence="1">
    <location>
        <begin position="159"/>
        <end position="169"/>
    </location>
</feature>
<feature type="transmembrane region" description="Helical" evidence="2">
    <location>
        <begin position="244"/>
        <end position="265"/>
    </location>
</feature>
<dbReference type="PANTHER" id="PTHR28136:SF1">
    <property type="entry name" value="NUCLEUS EXPORT PROTEIN BRL1"/>
    <property type="match status" value="1"/>
</dbReference>
<dbReference type="GO" id="GO:0055088">
    <property type="term" value="P:lipid homeostasis"/>
    <property type="evidence" value="ECO:0007669"/>
    <property type="project" value="InterPro"/>
</dbReference>
<proteinExistence type="predicted"/>
<evidence type="ECO:0000256" key="2">
    <source>
        <dbReference type="SAM" id="Phobius"/>
    </source>
</evidence>